<feature type="transmembrane region" description="Helical" evidence="6">
    <location>
        <begin position="186"/>
        <end position="210"/>
    </location>
</feature>
<comment type="subcellular location">
    <subcellularLocation>
        <location evidence="1">Membrane</location>
        <topology evidence="1">Multi-pass membrane protein</topology>
    </subcellularLocation>
</comment>
<feature type="transmembrane region" description="Helical" evidence="6">
    <location>
        <begin position="42"/>
        <end position="63"/>
    </location>
</feature>
<feature type="domain" description="EamA" evidence="7">
    <location>
        <begin position="159"/>
        <end position="287"/>
    </location>
</feature>
<feature type="transmembrane region" description="Helical" evidence="6">
    <location>
        <begin position="133"/>
        <end position="151"/>
    </location>
</feature>
<gene>
    <name evidence="8" type="ORF">QO015_001984</name>
</gene>
<keyword evidence="3 6" id="KW-0812">Transmembrane</keyword>
<protein>
    <submittedName>
        <fullName evidence="8">S-adenosylmethionine uptake transporter</fullName>
    </submittedName>
</protein>
<accession>A0ABU0M5X4</accession>
<feature type="transmembrane region" description="Helical" evidence="6">
    <location>
        <begin position="105"/>
        <end position="124"/>
    </location>
</feature>
<reference evidence="8 9" key="1">
    <citation type="submission" date="2023-07" db="EMBL/GenBank/DDBJ databases">
        <title>Genomic Encyclopedia of Type Strains, Phase IV (KMG-IV): sequencing the most valuable type-strain genomes for metagenomic binning, comparative biology and taxonomic classification.</title>
        <authorList>
            <person name="Goeker M."/>
        </authorList>
    </citation>
    <scope>NUCLEOTIDE SEQUENCE [LARGE SCALE GENOMIC DNA]</scope>
    <source>
        <strain evidence="8 9">B1-1</strain>
    </source>
</reference>
<evidence type="ECO:0000256" key="1">
    <source>
        <dbReference type="ARBA" id="ARBA00004141"/>
    </source>
</evidence>
<dbReference type="InterPro" id="IPR037185">
    <property type="entry name" value="EmrE-like"/>
</dbReference>
<comment type="caution">
    <text evidence="8">The sequence shown here is derived from an EMBL/GenBank/DDBJ whole genome shotgun (WGS) entry which is preliminary data.</text>
</comment>
<comment type="similarity">
    <text evidence="2">Belongs to the drug/metabolite transporter (DMT) superfamily. 10 TMS drug/metabolite exporter (DME) (TC 2.A.7.3) family.</text>
</comment>
<evidence type="ECO:0000256" key="2">
    <source>
        <dbReference type="ARBA" id="ARBA00009853"/>
    </source>
</evidence>
<evidence type="ECO:0000259" key="7">
    <source>
        <dbReference type="Pfam" id="PF00892"/>
    </source>
</evidence>
<feature type="transmembrane region" description="Helical" evidence="6">
    <location>
        <begin position="216"/>
        <end position="238"/>
    </location>
</feature>
<keyword evidence="5 6" id="KW-0472">Membrane</keyword>
<organism evidence="8 9">
    <name type="scientific">Kaistia geumhonensis</name>
    <dbReference type="NCBI Taxonomy" id="410839"/>
    <lineage>
        <taxon>Bacteria</taxon>
        <taxon>Pseudomonadati</taxon>
        <taxon>Pseudomonadota</taxon>
        <taxon>Alphaproteobacteria</taxon>
        <taxon>Hyphomicrobiales</taxon>
        <taxon>Kaistiaceae</taxon>
        <taxon>Kaistia</taxon>
    </lineage>
</organism>
<keyword evidence="4 6" id="KW-1133">Transmembrane helix</keyword>
<dbReference type="SUPFAM" id="SSF103481">
    <property type="entry name" value="Multidrug resistance efflux transporter EmrE"/>
    <property type="match status" value="2"/>
</dbReference>
<evidence type="ECO:0000256" key="4">
    <source>
        <dbReference type="ARBA" id="ARBA00022989"/>
    </source>
</evidence>
<proteinExistence type="inferred from homology"/>
<dbReference type="RefSeq" id="WP_370877410.1">
    <property type="nucleotide sequence ID" value="NZ_JAPKNF010000001.1"/>
</dbReference>
<evidence type="ECO:0000313" key="9">
    <source>
        <dbReference type="Proteomes" id="UP001223743"/>
    </source>
</evidence>
<evidence type="ECO:0000256" key="5">
    <source>
        <dbReference type="ARBA" id="ARBA00023136"/>
    </source>
</evidence>
<evidence type="ECO:0000256" key="6">
    <source>
        <dbReference type="SAM" id="Phobius"/>
    </source>
</evidence>
<evidence type="ECO:0000256" key="3">
    <source>
        <dbReference type="ARBA" id="ARBA00022692"/>
    </source>
</evidence>
<dbReference type="EMBL" id="JAUSWJ010000001">
    <property type="protein sequence ID" value="MDQ0516371.1"/>
    <property type="molecule type" value="Genomic_DNA"/>
</dbReference>
<dbReference type="Proteomes" id="UP001223743">
    <property type="component" value="Unassembled WGS sequence"/>
</dbReference>
<feature type="domain" description="EamA" evidence="7">
    <location>
        <begin position="14"/>
        <end position="146"/>
    </location>
</feature>
<dbReference type="Pfam" id="PF00892">
    <property type="entry name" value="EamA"/>
    <property type="match status" value="2"/>
</dbReference>
<feature type="transmembrane region" description="Helical" evidence="6">
    <location>
        <begin position="157"/>
        <end position="174"/>
    </location>
</feature>
<dbReference type="PANTHER" id="PTHR22911">
    <property type="entry name" value="ACYL-MALONYL CONDENSING ENZYME-RELATED"/>
    <property type="match status" value="1"/>
</dbReference>
<feature type="transmembrane region" description="Helical" evidence="6">
    <location>
        <begin position="75"/>
        <end position="93"/>
    </location>
</feature>
<dbReference type="InterPro" id="IPR000620">
    <property type="entry name" value="EamA_dom"/>
</dbReference>
<dbReference type="PANTHER" id="PTHR22911:SF6">
    <property type="entry name" value="SOLUTE CARRIER FAMILY 35 MEMBER G1"/>
    <property type="match status" value="1"/>
</dbReference>
<keyword evidence="9" id="KW-1185">Reference proteome</keyword>
<name>A0ABU0M5X4_9HYPH</name>
<evidence type="ECO:0000313" key="8">
    <source>
        <dbReference type="EMBL" id="MDQ0516371.1"/>
    </source>
</evidence>
<sequence>MTSPMPAARAPLSGAVFMILAGVAFAGVNTLEQVATTRLGMPAPTAAFLQYSVALLAVLPWALRRGLPSLRTRRPWLQAARVFLAALGVQAWVAGLAHGVPIGQAVALVMTSPFVVTIGAGLFLGERVSAERWLAVTVGFAGGLVILDPFSESFSAASLYPLAAAILWAGVSLIQKRLLAEDRPEAVAAWLLLMLAPVNFVMALPAGIVLPDVHGWLVIVAVGVLTALAQGFLTLAYARADAAYVQPFDHVKLPLNVLAGWLVFGWLPPSGLWLGAALIVGASMFLLWRESRPAAA</sequence>